<gene>
    <name evidence="3" type="ORF">SAMN05443636_0484</name>
</gene>
<organism evidence="3 4">
    <name type="scientific">Halobaculum gomorrense</name>
    <dbReference type="NCBI Taxonomy" id="43928"/>
    <lineage>
        <taxon>Archaea</taxon>
        <taxon>Methanobacteriati</taxon>
        <taxon>Methanobacteriota</taxon>
        <taxon>Stenosarchaea group</taxon>
        <taxon>Halobacteria</taxon>
        <taxon>Halobacteriales</taxon>
        <taxon>Haloferacaceae</taxon>
        <taxon>Halobaculum</taxon>
    </lineage>
</organism>
<sequence>MSADIAVRVAAARDRREIQETLARSWRHGYDGVLDGDALAEATADPAEFYPGARFERKREADGLLFLVAVVDDRVVGVCNVALGPEHTHAFVPDGAAQLRAVYVDPDHWGDGVGTALVGRGTDATGDDTPVYVECLAANHCGRRFYESLGFRPCGEGVIDLFDGTHETERFRR</sequence>
<dbReference type="InterPro" id="IPR016181">
    <property type="entry name" value="Acyl_CoA_acyltransferase"/>
</dbReference>
<dbReference type="PROSITE" id="PS51186">
    <property type="entry name" value="GNAT"/>
    <property type="match status" value="1"/>
</dbReference>
<proteinExistence type="predicted"/>
<keyword evidence="1 3" id="KW-0808">Transferase</keyword>
<accession>A0A1M5KEG7</accession>
<dbReference type="AlphaFoldDB" id="A0A1M5KEG7"/>
<keyword evidence="4" id="KW-1185">Reference proteome</keyword>
<dbReference type="PANTHER" id="PTHR13947">
    <property type="entry name" value="GNAT FAMILY N-ACETYLTRANSFERASE"/>
    <property type="match status" value="1"/>
</dbReference>
<dbReference type="EMBL" id="FQWV01000001">
    <property type="protein sequence ID" value="SHG51334.1"/>
    <property type="molecule type" value="Genomic_DNA"/>
</dbReference>
<dbReference type="Pfam" id="PF00583">
    <property type="entry name" value="Acetyltransf_1"/>
    <property type="match status" value="1"/>
</dbReference>
<dbReference type="RefSeq" id="WP_079991454.1">
    <property type="nucleotide sequence ID" value="NZ_FQWV01000001.1"/>
</dbReference>
<name>A0A1M5KEG7_9EURY</name>
<dbReference type="Proteomes" id="UP000184357">
    <property type="component" value="Unassembled WGS sequence"/>
</dbReference>
<dbReference type="InterPro" id="IPR050769">
    <property type="entry name" value="NAT_camello-type"/>
</dbReference>
<dbReference type="Gene3D" id="3.40.630.30">
    <property type="match status" value="1"/>
</dbReference>
<reference evidence="3 4" key="1">
    <citation type="submission" date="2016-11" db="EMBL/GenBank/DDBJ databases">
        <authorList>
            <person name="Jaros S."/>
            <person name="Januszkiewicz K."/>
            <person name="Wedrychowicz H."/>
        </authorList>
    </citation>
    <scope>NUCLEOTIDE SEQUENCE [LARGE SCALE GENOMIC DNA]</scope>
    <source>
        <strain evidence="3 4">DSM 9297</strain>
    </source>
</reference>
<dbReference type="PANTHER" id="PTHR13947:SF37">
    <property type="entry name" value="LD18367P"/>
    <property type="match status" value="1"/>
</dbReference>
<evidence type="ECO:0000256" key="1">
    <source>
        <dbReference type="ARBA" id="ARBA00022679"/>
    </source>
</evidence>
<dbReference type="InterPro" id="IPR000182">
    <property type="entry name" value="GNAT_dom"/>
</dbReference>
<feature type="domain" description="N-acetyltransferase" evidence="2">
    <location>
        <begin position="5"/>
        <end position="173"/>
    </location>
</feature>
<dbReference type="STRING" id="43928.SAMN05443636_0484"/>
<evidence type="ECO:0000313" key="3">
    <source>
        <dbReference type="EMBL" id="SHG51334.1"/>
    </source>
</evidence>
<dbReference type="OrthoDB" id="11597at2157"/>
<dbReference type="GO" id="GO:0008080">
    <property type="term" value="F:N-acetyltransferase activity"/>
    <property type="evidence" value="ECO:0007669"/>
    <property type="project" value="InterPro"/>
</dbReference>
<protein>
    <submittedName>
        <fullName evidence="3">Protein N-acetyltransferase, RimJ/RimL family</fullName>
    </submittedName>
</protein>
<evidence type="ECO:0000313" key="4">
    <source>
        <dbReference type="Proteomes" id="UP000184357"/>
    </source>
</evidence>
<dbReference type="CDD" id="cd04301">
    <property type="entry name" value="NAT_SF"/>
    <property type="match status" value="1"/>
</dbReference>
<dbReference type="SUPFAM" id="SSF55729">
    <property type="entry name" value="Acyl-CoA N-acyltransferases (Nat)"/>
    <property type="match status" value="1"/>
</dbReference>
<evidence type="ECO:0000259" key="2">
    <source>
        <dbReference type="PROSITE" id="PS51186"/>
    </source>
</evidence>